<evidence type="ECO:0000256" key="3">
    <source>
        <dbReference type="SAM" id="MobiDB-lite"/>
    </source>
</evidence>
<name>A0ABS1VV59_9ACTN</name>
<dbReference type="Proteomes" id="UP000598996">
    <property type="component" value="Unassembled WGS sequence"/>
</dbReference>
<dbReference type="SUPFAM" id="SSF52833">
    <property type="entry name" value="Thioredoxin-like"/>
    <property type="match status" value="1"/>
</dbReference>
<feature type="region of interest" description="Disordered" evidence="3">
    <location>
        <begin position="35"/>
        <end position="54"/>
    </location>
</feature>
<evidence type="ECO:0000256" key="4">
    <source>
        <dbReference type="SAM" id="SignalP"/>
    </source>
</evidence>
<gene>
    <name evidence="6" type="ORF">JKJ07_29025</name>
</gene>
<feature type="signal peptide" evidence="4">
    <location>
        <begin position="1"/>
        <end position="25"/>
    </location>
</feature>
<feature type="chain" id="PRO_5045244597" evidence="4">
    <location>
        <begin position="26"/>
        <end position="192"/>
    </location>
</feature>
<evidence type="ECO:0000313" key="7">
    <source>
        <dbReference type="Proteomes" id="UP000598996"/>
    </source>
</evidence>
<dbReference type="Pfam" id="PF08534">
    <property type="entry name" value="Redoxin"/>
    <property type="match status" value="1"/>
</dbReference>
<comment type="subcellular location">
    <subcellularLocation>
        <location evidence="1">Cell envelope</location>
    </subcellularLocation>
</comment>
<feature type="domain" description="Thioredoxin" evidence="5">
    <location>
        <begin position="21"/>
        <end position="192"/>
    </location>
</feature>
<evidence type="ECO:0000313" key="6">
    <source>
        <dbReference type="EMBL" id="MBL7258359.1"/>
    </source>
</evidence>
<dbReference type="Gene3D" id="3.40.30.10">
    <property type="entry name" value="Glutaredoxin"/>
    <property type="match status" value="1"/>
</dbReference>
<dbReference type="PANTHER" id="PTHR42852">
    <property type="entry name" value="THIOL:DISULFIDE INTERCHANGE PROTEIN DSBE"/>
    <property type="match status" value="1"/>
</dbReference>
<dbReference type="RefSeq" id="WP_202994979.1">
    <property type="nucleotide sequence ID" value="NZ_JAENHO010000008.1"/>
</dbReference>
<dbReference type="PROSITE" id="PS00194">
    <property type="entry name" value="THIOREDOXIN_1"/>
    <property type="match status" value="1"/>
</dbReference>
<dbReference type="EMBL" id="JAENHO010000008">
    <property type="protein sequence ID" value="MBL7258359.1"/>
    <property type="molecule type" value="Genomic_DNA"/>
</dbReference>
<sequence length="192" mass="20443">MKRRAVLFSAAATVLLAAGCSSAPASAPAFVEPATVPGSTSDGRSASTFPDKSEKSGVVPAALKFTGKTLDGQAFDATTLAGKPTILWFWAPWCATCASEAQSVRDLQEEYGDKLSFLGIAGMGGNKDMHQFVKDLEVGNVTHLDDGAGKIWKRFKITEQSLYVVLDRDGQVRHTGYLDDLQLTSQVKALTA</sequence>
<evidence type="ECO:0000256" key="1">
    <source>
        <dbReference type="ARBA" id="ARBA00004196"/>
    </source>
</evidence>
<dbReference type="InterPro" id="IPR036249">
    <property type="entry name" value="Thioredoxin-like_sf"/>
</dbReference>
<dbReference type="PROSITE" id="PS51352">
    <property type="entry name" value="THIOREDOXIN_2"/>
    <property type="match status" value="1"/>
</dbReference>
<dbReference type="InterPro" id="IPR013740">
    <property type="entry name" value="Redoxin"/>
</dbReference>
<dbReference type="PROSITE" id="PS51257">
    <property type="entry name" value="PROKAR_LIPOPROTEIN"/>
    <property type="match status" value="1"/>
</dbReference>
<dbReference type="InterPro" id="IPR050553">
    <property type="entry name" value="Thioredoxin_ResA/DsbE_sf"/>
</dbReference>
<feature type="compositionally biased region" description="Polar residues" evidence="3">
    <location>
        <begin position="37"/>
        <end position="50"/>
    </location>
</feature>
<evidence type="ECO:0000256" key="2">
    <source>
        <dbReference type="ARBA" id="ARBA00022748"/>
    </source>
</evidence>
<organism evidence="6 7">
    <name type="scientific">Paractinoplanes lichenicola</name>
    <dbReference type="NCBI Taxonomy" id="2802976"/>
    <lineage>
        <taxon>Bacteria</taxon>
        <taxon>Bacillati</taxon>
        <taxon>Actinomycetota</taxon>
        <taxon>Actinomycetes</taxon>
        <taxon>Micromonosporales</taxon>
        <taxon>Micromonosporaceae</taxon>
        <taxon>Paractinoplanes</taxon>
    </lineage>
</organism>
<protein>
    <submittedName>
        <fullName evidence="6">Redoxin domain-containing protein</fullName>
    </submittedName>
</protein>
<proteinExistence type="predicted"/>
<keyword evidence="7" id="KW-1185">Reference proteome</keyword>
<evidence type="ECO:0000259" key="5">
    <source>
        <dbReference type="PROSITE" id="PS51352"/>
    </source>
</evidence>
<keyword evidence="4" id="KW-0732">Signal</keyword>
<dbReference type="InterPro" id="IPR017937">
    <property type="entry name" value="Thioredoxin_CS"/>
</dbReference>
<comment type="caution">
    <text evidence="6">The sequence shown here is derived from an EMBL/GenBank/DDBJ whole genome shotgun (WGS) entry which is preliminary data.</text>
</comment>
<dbReference type="InterPro" id="IPR013766">
    <property type="entry name" value="Thioredoxin_domain"/>
</dbReference>
<keyword evidence="2" id="KW-0201">Cytochrome c-type biogenesis</keyword>
<reference evidence="6 7" key="1">
    <citation type="submission" date="2021-01" db="EMBL/GenBank/DDBJ databases">
        <title>Actinoplanes sp. nov. LDG1-01 isolated from lichen.</title>
        <authorList>
            <person name="Saeng-In P."/>
            <person name="Phongsopitanun W."/>
            <person name="Kanchanasin P."/>
            <person name="Yuki M."/>
            <person name="Kudo T."/>
            <person name="Ohkuma M."/>
            <person name="Tanasupawat S."/>
        </authorList>
    </citation>
    <scope>NUCLEOTIDE SEQUENCE [LARGE SCALE GENOMIC DNA]</scope>
    <source>
        <strain evidence="6 7">LDG1-01</strain>
    </source>
</reference>
<accession>A0ABS1VV59</accession>
<dbReference type="PANTHER" id="PTHR42852:SF17">
    <property type="entry name" value="THIOREDOXIN-LIKE PROTEIN HI_1115"/>
    <property type="match status" value="1"/>
</dbReference>